<comment type="caution">
    <text evidence="2">The sequence shown here is derived from an EMBL/GenBank/DDBJ whole genome shotgun (WGS) entry which is preliminary data.</text>
</comment>
<gene>
    <name evidence="2" type="ORF">CI238_10770</name>
</gene>
<keyword evidence="3" id="KW-1185">Reference proteome</keyword>
<name>A0A161VIE9_COLIC</name>
<proteinExistence type="predicted"/>
<dbReference type="AlphaFoldDB" id="A0A161VIE9"/>
<reference evidence="2 3" key="1">
    <citation type="submission" date="2015-06" db="EMBL/GenBank/DDBJ databases">
        <title>Survival trade-offs in plant roots during colonization by closely related pathogenic and mutualistic fungi.</title>
        <authorList>
            <person name="Hacquard S."/>
            <person name="Kracher B."/>
            <person name="Hiruma K."/>
            <person name="Weinman A."/>
            <person name="Muench P."/>
            <person name="Garrido Oter R."/>
            <person name="Ver Loren van Themaat E."/>
            <person name="Dallerey J.-F."/>
            <person name="Damm U."/>
            <person name="Henrissat B."/>
            <person name="Lespinet O."/>
            <person name="Thon M."/>
            <person name="Kemen E."/>
            <person name="McHardy A.C."/>
            <person name="Schulze-Lefert P."/>
            <person name="O'Connell R.J."/>
        </authorList>
    </citation>
    <scope>NUCLEOTIDE SEQUENCE [LARGE SCALE GENOMIC DNA]</scope>
    <source>
        <strain evidence="2 3">MAFF 238704</strain>
    </source>
</reference>
<feature type="region of interest" description="Disordered" evidence="1">
    <location>
        <begin position="19"/>
        <end position="39"/>
    </location>
</feature>
<evidence type="ECO:0000313" key="2">
    <source>
        <dbReference type="EMBL" id="KZL69885.1"/>
    </source>
</evidence>
<organism evidence="2 3">
    <name type="scientific">Colletotrichum incanum</name>
    <name type="common">Soybean anthracnose fungus</name>
    <dbReference type="NCBI Taxonomy" id="1573173"/>
    <lineage>
        <taxon>Eukaryota</taxon>
        <taxon>Fungi</taxon>
        <taxon>Dikarya</taxon>
        <taxon>Ascomycota</taxon>
        <taxon>Pezizomycotina</taxon>
        <taxon>Sordariomycetes</taxon>
        <taxon>Hypocreomycetidae</taxon>
        <taxon>Glomerellales</taxon>
        <taxon>Glomerellaceae</taxon>
        <taxon>Colletotrichum</taxon>
        <taxon>Colletotrichum spaethianum species complex</taxon>
    </lineage>
</organism>
<accession>A0A161VIE9</accession>
<protein>
    <submittedName>
        <fullName evidence="2">Major facilitator superfamily transporter</fullName>
    </submittedName>
</protein>
<dbReference type="EMBL" id="LFIW01002472">
    <property type="protein sequence ID" value="KZL69885.1"/>
    <property type="molecule type" value="Genomic_DNA"/>
</dbReference>
<evidence type="ECO:0000313" key="3">
    <source>
        <dbReference type="Proteomes" id="UP000076584"/>
    </source>
</evidence>
<sequence>MVMEGNETLVVGTTTLRLPRPVSGGRRRQPSPRLPPEYLGVDPRILNSTDFKSRNGGSGLRINLMSVVPIGVKLDSHDKVVLLATMPLLANGIASYFLVPTSIWIGRRPVLLFAATSA</sequence>
<evidence type="ECO:0000256" key="1">
    <source>
        <dbReference type="SAM" id="MobiDB-lite"/>
    </source>
</evidence>
<dbReference type="Proteomes" id="UP000076584">
    <property type="component" value="Unassembled WGS sequence"/>
</dbReference>